<dbReference type="AlphaFoldDB" id="G4CFZ2"/>
<reference evidence="1 2" key="1">
    <citation type="submission" date="2011-05" db="EMBL/GenBank/DDBJ databases">
        <authorList>
            <person name="Muzny D."/>
            <person name="Qin X."/>
            <person name="Deng J."/>
            <person name="Jiang H."/>
            <person name="Liu Y."/>
            <person name="Qu J."/>
            <person name="Song X.-Z."/>
            <person name="Zhang L."/>
            <person name="Thornton R."/>
            <person name="Coyle M."/>
            <person name="Francisco L."/>
            <person name="Jackson L."/>
            <person name="Javaid M."/>
            <person name="Korchina V."/>
            <person name="Kovar C."/>
            <person name="Mata R."/>
            <person name="Mathew T."/>
            <person name="Ngo R."/>
            <person name="Nguyen L."/>
            <person name="Nguyen N."/>
            <person name="Okwuonu G."/>
            <person name="Ongeri F."/>
            <person name="Pham C."/>
            <person name="Simmons D."/>
            <person name="Wilczek-Boney K."/>
            <person name="Hale W."/>
            <person name="Jakkamsetti A."/>
            <person name="Pham P."/>
            <person name="Ruth R."/>
            <person name="San Lucas F."/>
            <person name="Warren J."/>
            <person name="Zhang J."/>
            <person name="Zhao Z."/>
            <person name="Zhou C."/>
            <person name="Zhu D."/>
            <person name="Lee S."/>
            <person name="Bess C."/>
            <person name="Blankenburg K."/>
            <person name="Forbes L."/>
            <person name="Fu Q."/>
            <person name="Gubbala S."/>
            <person name="Hirani K."/>
            <person name="Jayaseelan J.C."/>
            <person name="Lara F."/>
            <person name="Munidasa M."/>
            <person name="Palculict T."/>
            <person name="Patil S."/>
            <person name="Pu L.-L."/>
            <person name="Saada N."/>
            <person name="Tang L."/>
            <person name="Weissenberger G."/>
            <person name="Zhu Y."/>
            <person name="Hemphill L."/>
            <person name="Shang Y."/>
            <person name="Youmans B."/>
            <person name="Ayvaz T."/>
            <person name="Ross M."/>
            <person name="Santibanez J."/>
            <person name="Aqrawi P."/>
            <person name="Gross S."/>
            <person name="Joshi V."/>
            <person name="Fowler G."/>
            <person name="Nazareth L."/>
            <person name="Reid J."/>
            <person name="Worley K."/>
            <person name="Petrosino J."/>
            <person name="Highlander S."/>
            <person name="Gibbs R."/>
        </authorList>
    </citation>
    <scope>NUCLEOTIDE SEQUENCE [LARGE SCALE GENOMIC DNA]</scope>
    <source>
        <strain evidence="1 2">871</strain>
    </source>
</reference>
<dbReference type="InterPro" id="IPR011990">
    <property type="entry name" value="TPR-like_helical_dom_sf"/>
</dbReference>
<dbReference type="Gene3D" id="1.25.40.10">
    <property type="entry name" value="Tetratricopeptide repeat domain"/>
    <property type="match status" value="1"/>
</dbReference>
<dbReference type="STRING" id="1032488.HMPREF9371_0531"/>
<proteinExistence type="predicted"/>
<dbReference type="Proteomes" id="UP000003019">
    <property type="component" value="Unassembled WGS sequence"/>
</dbReference>
<sequence>MSITMLGENMRFFKVLLTTGCAILLLAGCMDLESRRMRIERGIEFGWDGKSRLERMRAIADEGDPTAQFRVAEAYFDGHFYGEPVEKNLNMAKRYYTLAMNNHHESRWQMDGYRSRAKSRLDEIAKLQDPVYQRRQAQRESRQAAYRNRQHAEQQRRNAALMREVGTKICSGVMNHSYYRVGYIEGFAGRKIKIRLDEGNQVIYELPDKWYVCE</sequence>
<organism evidence="1 2">
    <name type="scientific">Neisseria shayeganii 871</name>
    <dbReference type="NCBI Taxonomy" id="1032488"/>
    <lineage>
        <taxon>Bacteria</taxon>
        <taxon>Pseudomonadati</taxon>
        <taxon>Pseudomonadota</taxon>
        <taxon>Betaproteobacteria</taxon>
        <taxon>Neisseriales</taxon>
        <taxon>Neisseriaceae</taxon>
        <taxon>Neisseria</taxon>
    </lineage>
</organism>
<evidence type="ECO:0000313" key="2">
    <source>
        <dbReference type="Proteomes" id="UP000003019"/>
    </source>
</evidence>
<comment type="caution">
    <text evidence="1">The sequence shown here is derived from an EMBL/GenBank/DDBJ whole genome shotgun (WGS) entry which is preliminary data.</text>
</comment>
<dbReference type="PATRIC" id="fig|1032488.3.peg.492"/>
<evidence type="ECO:0000313" key="1">
    <source>
        <dbReference type="EMBL" id="EGY53233.1"/>
    </source>
</evidence>
<dbReference type="HOGENOM" id="CLU_1287729_0_0_4"/>
<gene>
    <name evidence="1" type="ORF">HMPREF9371_0531</name>
</gene>
<dbReference type="SUPFAM" id="SSF81901">
    <property type="entry name" value="HCP-like"/>
    <property type="match status" value="1"/>
</dbReference>
<keyword evidence="2" id="KW-1185">Reference proteome</keyword>
<dbReference type="EMBL" id="AGAY01000020">
    <property type="protein sequence ID" value="EGY53233.1"/>
    <property type="molecule type" value="Genomic_DNA"/>
</dbReference>
<name>G4CFZ2_9NEIS</name>
<protein>
    <submittedName>
        <fullName evidence="1">Sel1 repeat superfamily protein</fullName>
    </submittedName>
</protein>
<accession>G4CFZ2</accession>